<dbReference type="AlphaFoldDB" id="A0A939DPK0"/>
<keyword evidence="4" id="KW-0812">Transmembrane</keyword>
<dbReference type="EC" id="2.7.7.65" evidence="2"/>
<dbReference type="GO" id="GO:0043709">
    <property type="term" value="P:cell adhesion involved in single-species biofilm formation"/>
    <property type="evidence" value="ECO:0007669"/>
    <property type="project" value="TreeGrafter"/>
</dbReference>
<dbReference type="NCBIfam" id="TIGR00254">
    <property type="entry name" value="GGDEF"/>
    <property type="match status" value="1"/>
</dbReference>
<dbReference type="Pfam" id="PF05228">
    <property type="entry name" value="CHASE4"/>
    <property type="match status" value="1"/>
</dbReference>
<evidence type="ECO:0000256" key="1">
    <source>
        <dbReference type="ARBA" id="ARBA00001946"/>
    </source>
</evidence>
<dbReference type="SMART" id="SM00267">
    <property type="entry name" value="GGDEF"/>
    <property type="match status" value="1"/>
</dbReference>
<evidence type="ECO:0000313" key="7">
    <source>
        <dbReference type="Proteomes" id="UP000664654"/>
    </source>
</evidence>
<reference evidence="6" key="1">
    <citation type="submission" date="2021-03" db="EMBL/GenBank/DDBJ databases">
        <title>novel species isolated from a fishpond in China.</title>
        <authorList>
            <person name="Lu H."/>
            <person name="Cai Z."/>
        </authorList>
    </citation>
    <scope>NUCLEOTIDE SEQUENCE</scope>
    <source>
        <strain evidence="6">JCM 30855</strain>
    </source>
</reference>
<dbReference type="EMBL" id="JAFKCV010000009">
    <property type="protein sequence ID" value="MBN7826609.1"/>
    <property type="molecule type" value="Genomic_DNA"/>
</dbReference>
<dbReference type="InterPro" id="IPR007892">
    <property type="entry name" value="CHASE4"/>
</dbReference>
<organism evidence="6 7">
    <name type="scientific">Bowmanella dokdonensis</name>
    <dbReference type="NCBI Taxonomy" id="751969"/>
    <lineage>
        <taxon>Bacteria</taxon>
        <taxon>Pseudomonadati</taxon>
        <taxon>Pseudomonadota</taxon>
        <taxon>Gammaproteobacteria</taxon>
        <taxon>Alteromonadales</taxon>
        <taxon>Alteromonadaceae</taxon>
        <taxon>Bowmanella</taxon>
    </lineage>
</organism>
<sequence>MLSTRRYLIQLLLLYSLILICLFLGYRLLLDYPQELSAAEAHQKRELESLSRGLQMGLRNLQAVTTDWAHWDDTLAFVKDPDNHQDYVEGNILSSTFETFELLGIVYFDRNFDLVMAQGYDLQVGEYVSIEQVVDFRLSTLFKEQIKPGEPWQSSGWLASRQGAAAFAIQYISDSAQEHPPAGYLLFIQSISQNQIANLEATTRLKLNFTPTSLADPVTHGVVSLMTPELVEGYKLERRRLLDDFTGTPIMLLSITHEPLTDMQPIGWSEVLILSSMILAPIVLALAVDRRLLKPLRHNTRLIETMVERQTLEPLSQRLHTRELEQIRQAFNRSVDLVERQQAVLRGQSMTDALTGLANRRAFDQQGAEMWNLAVRQQESFTLALMDLDHFKAFNDNLGHLAGDEALRKIGRSLTKSCRRANELVARIGGEEFVLIMMGLEEQTARQRMEALRTDISELGIAHPQSSVSMSLTCSLGTIHVPRPGINYRAVRIEDLLSMADKELYRAKDGGRNQVSFHVYQLPQAGPDAKSAKENLPED</sequence>
<dbReference type="InterPro" id="IPR029787">
    <property type="entry name" value="Nucleotide_cyclase"/>
</dbReference>
<evidence type="ECO:0000256" key="3">
    <source>
        <dbReference type="ARBA" id="ARBA00034247"/>
    </source>
</evidence>
<dbReference type="GO" id="GO:1902201">
    <property type="term" value="P:negative regulation of bacterial-type flagellum-dependent cell motility"/>
    <property type="evidence" value="ECO:0007669"/>
    <property type="project" value="TreeGrafter"/>
</dbReference>
<proteinExistence type="predicted"/>
<name>A0A939DPK0_9ALTE</name>
<dbReference type="InterPro" id="IPR043128">
    <property type="entry name" value="Rev_trsase/Diguanyl_cyclase"/>
</dbReference>
<dbReference type="GO" id="GO:0005886">
    <property type="term" value="C:plasma membrane"/>
    <property type="evidence" value="ECO:0007669"/>
    <property type="project" value="TreeGrafter"/>
</dbReference>
<feature type="transmembrane region" description="Helical" evidence="4">
    <location>
        <begin position="7"/>
        <end position="29"/>
    </location>
</feature>
<dbReference type="Proteomes" id="UP000664654">
    <property type="component" value="Unassembled WGS sequence"/>
</dbReference>
<comment type="cofactor">
    <cofactor evidence="1">
        <name>Mg(2+)</name>
        <dbReference type="ChEBI" id="CHEBI:18420"/>
    </cofactor>
</comment>
<evidence type="ECO:0000313" key="6">
    <source>
        <dbReference type="EMBL" id="MBN7826609.1"/>
    </source>
</evidence>
<keyword evidence="7" id="KW-1185">Reference proteome</keyword>
<dbReference type="PANTHER" id="PTHR45138">
    <property type="entry name" value="REGULATORY COMPONENTS OF SENSORY TRANSDUCTION SYSTEM"/>
    <property type="match status" value="1"/>
</dbReference>
<dbReference type="GO" id="GO:0052621">
    <property type="term" value="F:diguanylate cyclase activity"/>
    <property type="evidence" value="ECO:0007669"/>
    <property type="project" value="UniProtKB-EC"/>
</dbReference>
<comment type="catalytic activity">
    <reaction evidence="3">
        <text>2 GTP = 3',3'-c-di-GMP + 2 diphosphate</text>
        <dbReference type="Rhea" id="RHEA:24898"/>
        <dbReference type="ChEBI" id="CHEBI:33019"/>
        <dbReference type="ChEBI" id="CHEBI:37565"/>
        <dbReference type="ChEBI" id="CHEBI:58805"/>
        <dbReference type="EC" id="2.7.7.65"/>
    </reaction>
</comment>
<dbReference type="RefSeq" id="WP_206574721.1">
    <property type="nucleotide sequence ID" value="NZ_JAFKCV010000009.1"/>
</dbReference>
<comment type="caution">
    <text evidence="6">The sequence shown here is derived from an EMBL/GenBank/DDBJ whole genome shotgun (WGS) entry which is preliminary data.</text>
</comment>
<accession>A0A939DPK0</accession>
<keyword evidence="4" id="KW-0472">Membrane</keyword>
<dbReference type="InterPro" id="IPR050469">
    <property type="entry name" value="Diguanylate_Cyclase"/>
</dbReference>
<protein>
    <recommendedName>
        <fullName evidence="2">diguanylate cyclase</fullName>
        <ecNumber evidence="2">2.7.7.65</ecNumber>
    </recommendedName>
</protein>
<keyword evidence="4" id="KW-1133">Transmembrane helix</keyword>
<evidence type="ECO:0000259" key="5">
    <source>
        <dbReference type="PROSITE" id="PS50887"/>
    </source>
</evidence>
<dbReference type="FunFam" id="3.30.70.270:FF:000001">
    <property type="entry name" value="Diguanylate cyclase domain protein"/>
    <property type="match status" value="1"/>
</dbReference>
<evidence type="ECO:0000256" key="4">
    <source>
        <dbReference type="SAM" id="Phobius"/>
    </source>
</evidence>
<gene>
    <name evidence="6" type="ORF">J0A66_15345</name>
</gene>
<dbReference type="SUPFAM" id="SSF55073">
    <property type="entry name" value="Nucleotide cyclase"/>
    <property type="match status" value="1"/>
</dbReference>
<dbReference type="Pfam" id="PF00990">
    <property type="entry name" value="GGDEF"/>
    <property type="match status" value="1"/>
</dbReference>
<dbReference type="Gene3D" id="3.30.70.270">
    <property type="match status" value="1"/>
</dbReference>
<evidence type="ECO:0000256" key="2">
    <source>
        <dbReference type="ARBA" id="ARBA00012528"/>
    </source>
</evidence>
<feature type="domain" description="GGDEF" evidence="5">
    <location>
        <begin position="379"/>
        <end position="520"/>
    </location>
</feature>
<dbReference type="PANTHER" id="PTHR45138:SF9">
    <property type="entry name" value="DIGUANYLATE CYCLASE DGCM-RELATED"/>
    <property type="match status" value="1"/>
</dbReference>
<dbReference type="InterPro" id="IPR000160">
    <property type="entry name" value="GGDEF_dom"/>
</dbReference>
<dbReference type="PROSITE" id="PS50887">
    <property type="entry name" value="GGDEF"/>
    <property type="match status" value="1"/>
</dbReference>
<dbReference type="CDD" id="cd01949">
    <property type="entry name" value="GGDEF"/>
    <property type="match status" value="1"/>
</dbReference>